<comment type="function">
    <text evidence="1">Component of the biogenesis of lysosome-related organelles complex-1 (BLOC-1), a complex that is involved in endosomal cargo sorting.</text>
</comment>
<evidence type="ECO:0000256" key="4">
    <source>
        <dbReference type="ARBA" id="ARBA00014971"/>
    </source>
</evidence>
<name>A0A1E4U301_PACTA</name>
<dbReference type="PANTHER" id="PTHR39145">
    <property type="entry name" value="BIOGENESIS OF LYSOSOME-RELATED ORGANELLES COMPLEX 1 SUBUNIT CNL1"/>
    <property type="match status" value="1"/>
</dbReference>
<comment type="subcellular location">
    <subcellularLocation>
        <location evidence="2">Cytoplasm</location>
    </subcellularLocation>
</comment>
<accession>A0A1E4U301</accession>
<evidence type="ECO:0000256" key="7">
    <source>
        <dbReference type="SAM" id="MobiDB-lite"/>
    </source>
</evidence>
<evidence type="ECO:0000256" key="3">
    <source>
        <dbReference type="ARBA" id="ARBA00007289"/>
    </source>
</evidence>
<dbReference type="InterPro" id="IPR034455">
    <property type="entry name" value="CNL1"/>
</dbReference>
<gene>
    <name evidence="8" type="ORF">PACTADRAFT_31778</name>
</gene>
<feature type="compositionally biased region" description="Acidic residues" evidence="7">
    <location>
        <begin position="30"/>
        <end position="59"/>
    </location>
</feature>
<evidence type="ECO:0000313" key="9">
    <source>
        <dbReference type="Proteomes" id="UP000094236"/>
    </source>
</evidence>
<dbReference type="OrthoDB" id="5424991at2759"/>
<feature type="region of interest" description="Disordered" evidence="7">
    <location>
        <begin position="1"/>
        <end position="76"/>
    </location>
</feature>
<evidence type="ECO:0000313" key="8">
    <source>
        <dbReference type="EMBL" id="ODV98383.1"/>
    </source>
</evidence>
<dbReference type="GO" id="GO:0007032">
    <property type="term" value="P:endosome organization"/>
    <property type="evidence" value="ECO:0007669"/>
    <property type="project" value="TreeGrafter"/>
</dbReference>
<keyword evidence="5" id="KW-0963">Cytoplasm</keyword>
<dbReference type="AlphaFoldDB" id="A0A1E4U301"/>
<organism evidence="8 9">
    <name type="scientific">Pachysolen tannophilus NRRL Y-2460</name>
    <dbReference type="NCBI Taxonomy" id="669874"/>
    <lineage>
        <taxon>Eukaryota</taxon>
        <taxon>Fungi</taxon>
        <taxon>Dikarya</taxon>
        <taxon>Ascomycota</taxon>
        <taxon>Saccharomycotina</taxon>
        <taxon>Pichiomycetes</taxon>
        <taxon>Pachysolenaceae</taxon>
        <taxon>Pachysolen</taxon>
    </lineage>
</organism>
<dbReference type="PANTHER" id="PTHR39145:SF1">
    <property type="entry name" value="BIOGENESIS OF LYSOSOME-RELATED ORGANELLES COMPLEX 1 SUBUNIT CNL1"/>
    <property type="match status" value="1"/>
</dbReference>
<protein>
    <recommendedName>
        <fullName evidence="4">Biogenesis of lysosome-related organelles complex 1 subunit CNL1</fullName>
    </recommendedName>
    <alternativeName>
        <fullName evidence="6">CNO-like protein 1</fullName>
    </alternativeName>
</protein>
<keyword evidence="9" id="KW-1185">Reference proteome</keyword>
<comment type="similarity">
    <text evidence="3">Belongs to the BLOC1S4 family.</text>
</comment>
<dbReference type="GO" id="GO:0005737">
    <property type="term" value="C:cytoplasm"/>
    <property type="evidence" value="ECO:0007669"/>
    <property type="project" value="UniProtKB-SubCell"/>
</dbReference>
<evidence type="ECO:0000256" key="6">
    <source>
        <dbReference type="ARBA" id="ARBA00029995"/>
    </source>
</evidence>
<dbReference type="GO" id="GO:0031083">
    <property type="term" value="C:BLOC-1 complex"/>
    <property type="evidence" value="ECO:0007669"/>
    <property type="project" value="InterPro"/>
</dbReference>
<dbReference type="EMBL" id="KV454011">
    <property type="protein sequence ID" value="ODV98383.1"/>
    <property type="molecule type" value="Genomic_DNA"/>
</dbReference>
<evidence type="ECO:0000256" key="1">
    <source>
        <dbReference type="ARBA" id="ARBA00003807"/>
    </source>
</evidence>
<dbReference type="Proteomes" id="UP000094236">
    <property type="component" value="Unassembled WGS sequence"/>
</dbReference>
<reference evidence="9" key="1">
    <citation type="submission" date="2016-05" db="EMBL/GenBank/DDBJ databases">
        <title>Comparative genomics of biotechnologically important yeasts.</title>
        <authorList>
            <consortium name="DOE Joint Genome Institute"/>
            <person name="Riley R."/>
            <person name="Haridas S."/>
            <person name="Wolfe K.H."/>
            <person name="Lopes M.R."/>
            <person name="Hittinger C.T."/>
            <person name="Goker M."/>
            <person name="Salamov A."/>
            <person name="Wisecaver J."/>
            <person name="Long T.M."/>
            <person name="Aerts A.L."/>
            <person name="Barry K."/>
            <person name="Choi C."/>
            <person name="Clum A."/>
            <person name="Coughlan A.Y."/>
            <person name="Deshpande S."/>
            <person name="Douglass A.P."/>
            <person name="Hanson S.J."/>
            <person name="Klenk H.-P."/>
            <person name="Labutti K."/>
            <person name="Lapidus A."/>
            <person name="Lindquist E."/>
            <person name="Lipzen A."/>
            <person name="Meier-Kolthoff J.P."/>
            <person name="Ohm R.A."/>
            <person name="Otillar R.P."/>
            <person name="Pangilinan J."/>
            <person name="Peng Y."/>
            <person name="Rokas A."/>
            <person name="Rosa C.A."/>
            <person name="Scheuner C."/>
            <person name="Sibirny A.A."/>
            <person name="Slot J.C."/>
            <person name="Stielow J.B."/>
            <person name="Sun H."/>
            <person name="Kurtzman C.P."/>
            <person name="Blackwell M."/>
            <person name="Grigoriev I.V."/>
            <person name="Jeffries T.W."/>
        </authorList>
    </citation>
    <scope>NUCLEOTIDE SEQUENCE [LARGE SCALE GENOMIC DNA]</scope>
    <source>
        <strain evidence="9">NRRL Y-2460</strain>
    </source>
</reference>
<evidence type="ECO:0000256" key="5">
    <source>
        <dbReference type="ARBA" id="ARBA00022490"/>
    </source>
</evidence>
<proteinExistence type="inferred from homology"/>
<evidence type="ECO:0000256" key="2">
    <source>
        <dbReference type="ARBA" id="ARBA00004496"/>
    </source>
</evidence>
<sequence>MSASSSSSDQLTLVSGSNGGGVSNDNLTLAEDDIGIEVENEVEEASQEDEEIEEEEDMSFDGINRFGSGDNDDVEDDPLGVKQLALNFDYLMYKISDRVKSLSEQTEDSITFQKNNYESDVARINMNLLKLNRLLKDCQELMNEFNKIGQIGLIAQDFKKRIIEIEKKLG</sequence>